<dbReference type="GO" id="GO:0051539">
    <property type="term" value="F:4 iron, 4 sulfur cluster binding"/>
    <property type="evidence" value="ECO:0007669"/>
    <property type="project" value="UniProtKB-UniRule"/>
</dbReference>
<protein>
    <recommendedName>
        <fullName evidence="11">Transcriptional regulator WhiB</fullName>
    </recommendedName>
</protein>
<dbReference type="GO" id="GO:0045454">
    <property type="term" value="P:cell redox homeostasis"/>
    <property type="evidence" value="ECO:0007669"/>
    <property type="project" value="TreeGrafter"/>
</dbReference>
<feature type="binding site" evidence="11">
    <location>
        <position position="43"/>
    </location>
    <ligand>
        <name>[4Fe-4S] cluster</name>
        <dbReference type="ChEBI" id="CHEBI:49883"/>
    </ligand>
</feature>
<evidence type="ECO:0000256" key="6">
    <source>
        <dbReference type="ARBA" id="ARBA00023014"/>
    </source>
</evidence>
<evidence type="ECO:0000256" key="11">
    <source>
        <dbReference type="HAMAP-Rule" id="MF_01479"/>
    </source>
</evidence>
<evidence type="ECO:0000256" key="2">
    <source>
        <dbReference type="ARBA" id="ARBA00006597"/>
    </source>
</evidence>
<dbReference type="Proteomes" id="UP000467105">
    <property type="component" value="Chromosome"/>
</dbReference>
<keyword evidence="6 11" id="KW-0411">Iron-sulfur</keyword>
<dbReference type="PROSITE" id="PS51674">
    <property type="entry name" value="4FE4S_WBL"/>
    <property type="match status" value="1"/>
</dbReference>
<dbReference type="PANTHER" id="PTHR38839">
    <property type="entry name" value="TRANSCRIPTIONAL REGULATOR WHID-RELATED"/>
    <property type="match status" value="1"/>
</dbReference>
<comment type="subcellular location">
    <subcellularLocation>
        <location evidence="1 11">Cytoplasm</location>
    </subcellularLocation>
</comment>
<dbReference type="InterPro" id="IPR034768">
    <property type="entry name" value="4FE4S_WBL"/>
</dbReference>
<comment type="similarity">
    <text evidence="2 11">Belongs to the WhiB family.</text>
</comment>
<comment type="PTM">
    <text evidence="11">Upon Fe-S cluster removal intramolecular disulfide bonds are formed.</text>
</comment>
<proteinExistence type="inferred from homology"/>
<dbReference type="RefSeq" id="WP_232066519.1">
    <property type="nucleotide sequence ID" value="NZ_AP022614.1"/>
</dbReference>
<dbReference type="GO" id="GO:0003677">
    <property type="term" value="F:DNA binding"/>
    <property type="evidence" value="ECO:0007669"/>
    <property type="project" value="UniProtKB-UniRule"/>
</dbReference>
<dbReference type="PANTHER" id="PTHR38839:SF7">
    <property type="entry name" value="TRANSCRIPTIONAL REGULATOR WHIB4"/>
    <property type="match status" value="1"/>
</dbReference>
<keyword evidence="11" id="KW-0963">Cytoplasm</keyword>
<keyword evidence="14" id="KW-1185">Reference proteome</keyword>
<dbReference type="AlphaFoldDB" id="A0A7I7YN34"/>
<dbReference type="EMBL" id="AP022614">
    <property type="protein sequence ID" value="BBZ43266.1"/>
    <property type="molecule type" value="Genomic_DNA"/>
</dbReference>
<evidence type="ECO:0000313" key="14">
    <source>
        <dbReference type="Proteomes" id="UP000467105"/>
    </source>
</evidence>
<feature type="domain" description="4Fe-4S Wbl-type" evidence="12">
    <location>
        <begin position="17"/>
        <end position="73"/>
    </location>
</feature>
<organism evidence="13 14">
    <name type="scientific">Mycobacterium parmense</name>
    <dbReference type="NCBI Taxonomy" id="185642"/>
    <lineage>
        <taxon>Bacteria</taxon>
        <taxon>Bacillati</taxon>
        <taxon>Actinomycetota</taxon>
        <taxon>Actinomycetes</taxon>
        <taxon>Mycobacteriales</taxon>
        <taxon>Mycobacteriaceae</taxon>
        <taxon>Mycobacterium</taxon>
        <taxon>Mycobacterium simiae complex</taxon>
    </lineage>
</organism>
<dbReference type="InterPro" id="IPR003482">
    <property type="entry name" value="Whib"/>
</dbReference>
<evidence type="ECO:0000313" key="13">
    <source>
        <dbReference type="EMBL" id="BBZ43266.1"/>
    </source>
</evidence>
<dbReference type="GO" id="GO:0005737">
    <property type="term" value="C:cytoplasm"/>
    <property type="evidence" value="ECO:0007669"/>
    <property type="project" value="UniProtKB-SubCell"/>
</dbReference>
<keyword evidence="8 11" id="KW-0238">DNA-binding</keyword>
<comment type="function">
    <text evidence="11">Acts as a transcriptional regulator. Probably redox-responsive. The apo- but not holo-form probably binds DNA.</text>
</comment>
<reference evidence="13 14" key="1">
    <citation type="journal article" date="2019" name="Emerg. Microbes Infect.">
        <title>Comprehensive subspecies identification of 175 nontuberculous mycobacteria species based on 7547 genomic profiles.</title>
        <authorList>
            <person name="Matsumoto Y."/>
            <person name="Kinjo T."/>
            <person name="Motooka D."/>
            <person name="Nabeya D."/>
            <person name="Jung N."/>
            <person name="Uechi K."/>
            <person name="Horii T."/>
            <person name="Iida T."/>
            <person name="Fujita J."/>
            <person name="Nakamura S."/>
        </authorList>
    </citation>
    <scope>NUCLEOTIDE SEQUENCE [LARGE SCALE GENOMIC DNA]</scope>
    <source>
        <strain evidence="13 14">JCM 14742</strain>
    </source>
</reference>
<comment type="PTM">
    <text evidence="11">The Fe-S cluster can be nitrosylated by nitric oxide (NO).</text>
</comment>
<dbReference type="GO" id="GO:0045892">
    <property type="term" value="P:negative regulation of DNA-templated transcription"/>
    <property type="evidence" value="ECO:0007669"/>
    <property type="project" value="TreeGrafter"/>
</dbReference>
<evidence type="ECO:0000256" key="10">
    <source>
        <dbReference type="ARBA" id="ARBA00023163"/>
    </source>
</evidence>
<evidence type="ECO:0000256" key="8">
    <source>
        <dbReference type="ARBA" id="ARBA00023125"/>
    </source>
</evidence>
<dbReference type="Pfam" id="PF02467">
    <property type="entry name" value="Whib"/>
    <property type="match status" value="1"/>
</dbReference>
<evidence type="ECO:0000259" key="12">
    <source>
        <dbReference type="PROSITE" id="PS51674"/>
    </source>
</evidence>
<accession>A0A7I7YN34</accession>
<feature type="binding site" evidence="11">
    <location>
        <position position="49"/>
    </location>
    <ligand>
        <name>[4Fe-4S] cluster</name>
        <dbReference type="ChEBI" id="CHEBI:49883"/>
    </ligand>
</feature>
<evidence type="ECO:0000256" key="5">
    <source>
        <dbReference type="ARBA" id="ARBA00023004"/>
    </source>
</evidence>
<gene>
    <name evidence="13" type="primary">whiB4_1</name>
    <name evidence="11" type="synonym">whiB</name>
    <name evidence="13" type="ORF">MPRM_05470</name>
</gene>
<keyword evidence="9 11" id="KW-1015">Disulfide bond</keyword>
<feature type="binding site" evidence="11">
    <location>
        <position position="40"/>
    </location>
    <ligand>
        <name>[4Fe-4S] cluster</name>
        <dbReference type="ChEBI" id="CHEBI:49883"/>
    </ligand>
</feature>
<keyword evidence="7 11" id="KW-0805">Transcription regulation</keyword>
<evidence type="ECO:0000256" key="4">
    <source>
        <dbReference type="ARBA" id="ARBA00022723"/>
    </source>
</evidence>
<keyword evidence="3 11" id="KW-0004">4Fe-4S</keyword>
<dbReference type="GO" id="GO:0046872">
    <property type="term" value="F:metal ion binding"/>
    <property type="evidence" value="ECO:0007669"/>
    <property type="project" value="UniProtKB-KW"/>
</dbReference>
<sequence length="97" mass="10881">MRSAPAPEHNSWAAEALCRTTDPDNLFVQGADQRKAAAICRRCPVVAECGAEALDNRVEYGVWGGMTERERRAVLKKHPEVVSWSRFLDERKSRLVG</sequence>
<comment type="cofactor">
    <cofactor evidence="11">
        <name>[4Fe-4S] cluster</name>
        <dbReference type="ChEBI" id="CHEBI:49883"/>
    </cofactor>
    <text evidence="11">Binds 1 [4Fe-4S] cluster per subunit. Following nitrosylation of the [4Fe-4S] cluster binds 1 [4Fe-8(NO)] cluster per subunit.</text>
</comment>
<evidence type="ECO:0000256" key="1">
    <source>
        <dbReference type="ARBA" id="ARBA00004496"/>
    </source>
</evidence>
<feature type="binding site" evidence="11">
    <location>
        <position position="18"/>
    </location>
    <ligand>
        <name>[4Fe-4S] cluster</name>
        <dbReference type="ChEBI" id="CHEBI:49883"/>
    </ligand>
</feature>
<keyword evidence="10 11" id="KW-0804">Transcription</keyword>
<keyword evidence="5 11" id="KW-0408">Iron</keyword>
<evidence type="ECO:0000256" key="7">
    <source>
        <dbReference type="ARBA" id="ARBA00023015"/>
    </source>
</evidence>
<dbReference type="GO" id="GO:0047134">
    <property type="term" value="F:protein-disulfide reductase [NAD(P)H] activity"/>
    <property type="evidence" value="ECO:0007669"/>
    <property type="project" value="TreeGrafter"/>
</dbReference>
<keyword evidence="4 11" id="KW-0479">Metal-binding</keyword>
<evidence type="ECO:0000256" key="3">
    <source>
        <dbReference type="ARBA" id="ARBA00022485"/>
    </source>
</evidence>
<dbReference type="HAMAP" id="MF_01479">
    <property type="entry name" value="WhiB"/>
    <property type="match status" value="1"/>
</dbReference>
<evidence type="ECO:0000256" key="9">
    <source>
        <dbReference type="ARBA" id="ARBA00023157"/>
    </source>
</evidence>
<dbReference type="GO" id="GO:0035731">
    <property type="term" value="F:dinitrosyl-iron complex binding"/>
    <property type="evidence" value="ECO:0007669"/>
    <property type="project" value="UniProtKB-UniRule"/>
</dbReference>
<name>A0A7I7YN34_9MYCO</name>